<dbReference type="InterPro" id="IPR039422">
    <property type="entry name" value="MarR/SlyA-like"/>
</dbReference>
<dbReference type="AlphaFoldDB" id="A0A233RQZ4"/>
<dbReference type="GO" id="GO:0003700">
    <property type="term" value="F:DNA-binding transcription factor activity"/>
    <property type="evidence" value="ECO:0007669"/>
    <property type="project" value="InterPro"/>
</dbReference>
<keyword evidence="3" id="KW-1185">Reference proteome</keyword>
<sequence>METTSGKGAGDIPSAAQHAQVSYAIFRVGRLHRMFAGRLLSELGLHPRQAVVMRNLWERGALRQVDLGELVGSDAATMTRTVRRLERAGLVRRVPSPTDKRSVIVEPAAASLALRRKVEAARSDLEHRLTDGLGEAARAEMLAVLERLERNLVHQVGNAADLVCGGDPCD</sequence>
<dbReference type="SMART" id="SM00347">
    <property type="entry name" value="HTH_MARR"/>
    <property type="match status" value="1"/>
</dbReference>
<dbReference type="PROSITE" id="PS50995">
    <property type="entry name" value="HTH_MARR_2"/>
    <property type="match status" value="1"/>
</dbReference>
<dbReference type="EMBL" id="MCGQ01000110">
    <property type="protein sequence ID" value="OXY85813.1"/>
    <property type="molecule type" value="Genomic_DNA"/>
</dbReference>
<dbReference type="InterPro" id="IPR036390">
    <property type="entry name" value="WH_DNA-bd_sf"/>
</dbReference>
<protein>
    <submittedName>
        <fullName evidence="2">Transcriptional regulator</fullName>
    </submittedName>
</protein>
<reference evidence="2 3" key="1">
    <citation type="submission" date="2016-07" db="EMBL/GenBank/DDBJ databases">
        <title>Draft genome of Streptomyces diastatochromogenes.</title>
        <authorList>
            <person name="Podduturi R."/>
            <person name="Lukassen M.B."/>
            <person name="Clausen N."/>
            <person name="Nielsen J.L."/>
            <person name="Jorgensen N.O."/>
        </authorList>
    </citation>
    <scope>NUCLEOTIDE SEQUENCE [LARGE SCALE GENOMIC DNA]</scope>
    <source>
        <strain evidence="2 3">DSM 40608</strain>
    </source>
</reference>
<comment type="caution">
    <text evidence="2">The sequence shown here is derived from an EMBL/GenBank/DDBJ whole genome shotgun (WGS) entry which is preliminary data.</text>
</comment>
<dbReference type="InterPro" id="IPR000835">
    <property type="entry name" value="HTH_MarR-typ"/>
</dbReference>
<dbReference type="RefSeq" id="WP_094222852.1">
    <property type="nucleotide sequence ID" value="NZ_MCGQ01000110.1"/>
</dbReference>
<feature type="domain" description="HTH marR-type" evidence="1">
    <location>
        <begin position="18"/>
        <end position="150"/>
    </location>
</feature>
<gene>
    <name evidence="2" type="ORF">BEK98_45370</name>
</gene>
<dbReference type="GO" id="GO:0006950">
    <property type="term" value="P:response to stress"/>
    <property type="evidence" value="ECO:0007669"/>
    <property type="project" value="TreeGrafter"/>
</dbReference>
<evidence type="ECO:0000313" key="3">
    <source>
        <dbReference type="Proteomes" id="UP000215483"/>
    </source>
</evidence>
<organism evidence="2 3">
    <name type="scientific">Streptomyces diastatochromogenes</name>
    <dbReference type="NCBI Taxonomy" id="42236"/>
    <lineage>
        <taxon>Bacteria</taxon>
        <taxon>Bacillati</taxon>
        <taxon>Actinomycetota</taxon>
        <taxon>Actinomycetes</taxon>
        <taxon>Kitasatosporales</taxon>
        <taxon>Streptomycetaceae</taxon>
        <taxon>Streptomyces</taxon>
    </lineage>
</organism>
<dbReference type="Proteomes" id="UP000215483">
    <property type="component" value="Unassembled WGS sequence"/>
</dbReference>
<name>A0A233RQZ4_STRDA</name>
<evidence type="ECO:0000313" key="2">
    <source>
        <dbReference type="EMBL" id="OXY85813.1"/>
    </source>
</evidence>
<dbReference type="PANTHER" id="PTHR33164:SF43">
    <property type="entry name" value="HTH-TYPE TRANSCRIPTIONAL REPRESSOR YETL"/>
    <property type="match status" value="1"/>
</dbReference>
<dbReference type="Pfam" id="PF01047">
    <property type="entry name" value="MarR"/>
    <property type="match status" value="1"/>
</dbReference>
<accession>A0A233RQZ4</accession>
<dbReference type="PANTHER" id="PTHR33164">
    <property type="entry name" value="TRANSCRIPTIONAL REGULATOR, MARR FAMILY"/>
    <property type="match status" value="1"/>
</dbReference>
<dbReference type="Gene3D" id="1.10.10.10">
    <property type="entry name" value="Winged helix-like DNA-binding domain superfamily/Winged helix DNA-binding domain"/>
    <property type="match status" value="1"/>
</dbReference>
<dbReference type="SUPFAM" id="SSF46785">
    <property type="entry name" value="Winged helix' DNA-binding domain"/>
    <property type="match status" value="1"/>
</dbReference>
<dbReference type="OrthoDB" id="3176111at2"/>
<proteinExistence type="predicted"/>
<evidence type="ECO:0000259" key="1">
    <source>
        <dbReference type="PROSITE" id="PS50995"/>
    </source>
</evidence>
<dbReference type="InterPro" id="IPR036388">
    <property type="entry name" value="WH-like_DNA-bd_sf"/>
</dbReference>